<evidence type="ECO:0000256" key="1">
    <source>
        <dbReference type="SAM" id="Coils"/>
    </source>
</evidence>
<feature type="transmembrane region" description="Helical" evidence="2">
    <location>
        <begin position="707"/>
        <end position="729"/>
    </location>
</feature>
<dbReference type="InterPro" id="IPR048126">
    <property type="entry name" value="Toxin_VasX"/>
</dbReference>
<dbReference type="OrthoDB" id="8664525at2"/>
<gene>
    <name evidence="4" type="ORF">LK03_15725</name>
</gene>
<feature type="transmembrane region" description="Helical" evidence="2">
    <location>
        <begin position="750"/>
        <end position="773"/>
    </location>
</feature>
<name>A0A089WPY7_9PSED</name>
<dbReference type="NCBIfam" id="NF041559">
    <property type="entry name" value="BTH_I2691_fam"/>
    <property type="match status" value="1"/>
</dbReference>
<keyword evidence="2" id="KW-1133">Transmembrane helix</keyword>
<keyword evidence="5" id="KW-1185">Reference proteome</keyword>
<feature type="transmembrane region" description="Helical" evidence="2">
    <location>
        <begin position="779"/>
        <end position="805"/>
    </location>
</feature>
<reference evidence="4 5" key="1">
    <citation type="submission" date="2014-09" db="EMBL/GenBank/DDBJ databases">
        <authorList>
            <person name="Chan K.-G."/>
        </authorList>
    </citation>
    <scope>NUCLEOTIDE SEQUENCE [LARGE SCALE GENOMIC DNA]</scope>
    <source>
        <strain evidence="4 5">ND07</strain>
    </source>
</reference>
<evidence type="ECO:0000256" key="2">
    <source>
        <dbReference type="SAM" id="Phobius"/>
    </source>
</evidence>
<sequence length="996" mass="109160">MTDARVSSTTSKRACSVRVPILPVRYAIVPRSGDAPTVRYAEAGFALEQQFPSLKHSAYTLRALRPGYIYVFMTGTEGSKLIVHEYDGEGNYRELRYRGLESYDQRSSYLPGLAMGWVWAETDKDIANEVWIGYSPHLWTNAVTARITASLTLRKRHLRQLNIAELIDGTPDHSRQPHVLPVSALQRWVEDFKPADQRMPLSWSSHAPADTLHIGNLMGMAKAYPSTRPKVPAVVVLADAEGLALDLSLSASAFQHQLRDLMPSEQLEHTAPARSAENDQVPMCYRQDVERISQKSQDFHHRNLIALLLNKTLESLYPAESPPPQLAGSRLKPTHDNPMHSLAAARYRALTDEDYSPDGARLGLRIDTAKYLAYLDERDALEAQLAALRTRALEASRDHDLWLATAEPRYIDNPYSLAAALASYDRDNQRSALGLEITLSLMILPMSQPAIGTEEQDSRFKRLEQWLDQHDSPLYTAVAPFNPFKDKADAVGSLLGATDSLLAGLAGRFPAHAGVTDLTAQAVNTVMSKRLKGKTRWDKSQGLKNRVLAAAAEANSEKIMGLLAARYRITDQAIKADAFSQEVEEFLKKGMAEVEELKQVRVTGSREVAVETTTTTRVKPKFIALLTSGAGSALNAGMLWFNLISLNVAYKNLQNDRSLETGTGFAASIFGVIGATAAALVSARAAHKLVALKFRATAPGMAFGNGIIKFLGSKLFARLTGYSAIGLGIASDLSKAQRQYDNGDSISTAYTLAASFTTAAGSIITLEAALAIAGPTVVVPFAGLAAAAIVLVGAALIIGGMYFYAKADERRHSPIELWVARSVFGNRQNDGEFRTGITLDKQLKLPNFSSLQAEVLAWHCETYRPRLLSAKDTRSLGLPHLDTKWHDSSNWTEEKPGSIVSYYKFEPNSTVELSILLPGFISGTSEWSNVPDQKSNPDELDFMLSKPSTYLVRAGLVLSFVAIASNQKKASLSISYSANQGLAEEEIITSKFRLER</sequence>
<dbReference type="STRING" id="157783.LK03_15725"/>
<keyword evidence="2" id="KW-0812">Transmembrane</keyword>
<dbReference type="RefSeq" id="WP_038413247.1">
    <property type="nucleotide sequence ID" value="NZ_CP009455.1"/>
</dbReference>
<dbReference type="Pfam" id="PF20249">
    <property type="entry name" value="VasX_N"/>
    <property type="match status" value="1"/>
</dbReference>
<dbReference type="eggNOG" id="ENOG5033T53">
    <property type="taxonomic scope" value="Bacteria"/>
</dbReference>
<proteinExistence type="predicted"/>
<dbReference type="CDD" id="cd20706">
    <property type="entry name" value="MIX_II"/>
    <property type="match status" value="1"/>
</dbReference>
<protein>
    <recommendedName>
        <fullName evidence="3">Toxin VasX N-terminal region domain-containing protein</fullName>
    </recommendedName>
</protein>
<feature type="domain" description="Toxin VasX N-terminal region" evidence="3">
    <location>
        <begin position="14"/>
        <end position="165"/>
    </location>
</feature>
<accession>A0A089WPY7</accession>
<keyword evidence="2" id="KW-0472">Membrane</keyword>
<dbReference type="InterPro" id="IPR046864">
    <property type="entry name" value="VasX_N"/>
</dbReference>
<dbReference type="EMBL" id="CP009455">
    <property type="protein sequence ID" value="AIR90631.1"/>
    <property type="molecule type" value="Genomic_DNA"/>
</dbReference>
<feature type="transmembrane region" description="Helical" evidence="2">
    <location>
        <begin position="622"/>
        <end position="644"/>
    </location>
</feature>
<dbReference type="AlphaFoldDB" id="A0A089WPY7"/>
<dbReference type="Proteomes" id="UP000029493">
    <property type="component" value="Chromosome"/>
</dbReference>
<evidence type="ECO:0000313" key="4">
    <source>
        <dbReference type="EMBL" id="AIR90631.1"/>
    </source>
</evidence>
<keyword evidence="1" id="KW-0175">Coiled coil</keyword>
<evidence type="ECO:0000313" key="5">
    <source>
        <dbReference type="Proteomes" id="UP000029493"/>
    </source>
</evidence>
<organism evidence="4 5">
    <name type="scientific">Pseudomonas cremoricolorata</name>
    <dbReference type="NCBI Taxonomy" id="157783"/>
    <lineage>
        <taxon>Bacteria</taxon>
        <taxon>Pseudomonadati</taxon>
        <taxon>Pseudomonadota</taxon>
        <taxon>Gammaproteobacteria</taxon>
        <taxon>Pseudomonadales</taxon>
        <taxon>Pseudomonadaceae</taxon>
        <taxon>Pseudomonas</taxon>
    </lineage>
</organism>
<feature type="coiled-coil region" evidence="1">
    <location>
        <begin position="371"/>
        <end position="398"/>
    </location>
</feature>
<dbReference type="KEGG" id="psw:LK03_15725"/>
<evidence type="ECO:0000259" key="3">
    <source>
        <dbReference type="Pfam" id="PF20249"/>
    </source>
</evidence>
<feature type="transmembrane region" description="Helical" evidence="2">
    <location>
        <begin position="665"/>
        <end position="687"/>
    </location>
</feature>